<proteinExistence type="inferred from homology"/>
<dbReference type="Pfam" id="PF07468">
    <property type="entry name" value="Agglutinin"/>
    <property type="match status" value="1"/>
</dbReference>
<dbReference type="InterPro" id="IPR008998">
    <property type="entry name" value="Agglutinin"/>
</dbReference>
<protein>
    <recommendedName>
        <fullName evidence="3">Agglutinin domain-containing protein</fullName>
    </recommendedName>
</protein>
<reference evidence="4 5" key="1">
    <citation type="journal article" date="2024" name="G3 (Bethesda)">
        <title>Genome assembly of Hibiscus sabdariffa L. provides insights into metabolisms of medicinal natural products.</title>
        <authorList>
            <person name="Kim T."/>
        </authorList>
    </citation>
    <scope>NUCLEOTIDE SEQUENCE [LARGE SCALE GENOMIC DNA]</scope>
    <source>
        <strain evidence="4">TK-2024</strain>
        <tissue evidence="4">Old leaves</tissue>
    </source>
</reference>
<gene>
    <name evidence="4" type="ORF">V6N12_027705</name>
</gene>
<comment type="similarity">
    <text evidence="1">Belongs to the aerolysin family.</text>
</comment>
<dbReference type="EMBL" id="JBBPBM010000008">
    <property type="protein sequence ID" value="KAK8571625.1"/>
    <property type="molecule type" value="Genomic_DNA"/>
</dbReference>
<dbReference type="SMART" id="SM00791">
    <property type="entry name" value="Agglutinin"/>
    <property type="match status" value="1"/>
</dbReference>
<keyword evidence="5" id="KW-1185">Reference proteome</keyword>
<evidence type="ECO:0000256" key="1">
    <source>
        <dbReference type="ARBA" id="ARBA00009831"/>
    </source>
</evidence>
<accession>A0ABR2F3N1</accession>
<dbReference type="Pfam" id="PF01117">
    <property type="entry name" value="Aerolysin"/>
    <property type="match status" value="1"/>
</dbReference>
<dbReference type="InterPro" id="IPR055267">
    <property type="entry name" value="Aerolysin-like_C"/>
</dbReference>
<evidence type="ECO:0000313" key="5">
    <source>
        <dbReference type="Proteomes" id="UP001472677"/>
    </source>
</evidence>
<dbReference type="PANTHER" id="PTHR39244">
    <property type="entry name" value="NATTERIN-4"/>
    <property type="match status" value="1"/>
</dbReference>
<dbReference type="InterPro" id="IPR036242">
    <property type="entry name" value="Agglutinin_dom_sf"/>
</dbReference>
<dbReference type="Proteomes" id="UP001472677">
    <property type="component" value="Unassembled WGS sequence"/>
</dbReference>
<comment type="caution">
    <text evidence="4">The sequence shown here is derived from an EMBL/GenBank/DDBJ whole genome shotgun (WGS) entry which is preliminary data.</text>
</comment>
<keyword evidence="2" id="KW-1015">Disulfide bond</keyword>
<evidence type="ECO:0000259" key="3">
    <source>
        <dbReference type="SMART" id="SM00791"/>
    </source>
</evidence>
<dbReference type="Gene3D" id="2.170.15.10">
    <property type="entry name" value="Proaerolysin, chain A, domain 3"/>
    <property type="match status" value="1"/>
</dbReference>
<organism evidence="4 5">
    <name type="scientific">Hibiscus sabdariffa</name>
    <name type="common">roselle</name>
    <dbReference type="NCBI Taxonomy" id="183260"/>
    <lineage>
        <taxon>Eukaryota</taxon>
        <taxon>Viridiplantae</taxon>
        <taxon>Streptophyta</taxon>
        <taxon>Embryophyta</taxon>
        <taxon>Tracheophyta</taxon>
        <taxon>Spermatophyta</taxon>
        <taxon>Magnoliopsida</taxon>
        <taxon>eudicotyledons</taxon>
        <taxon>Gunneridae</taxon>
        <taxon>Pentapetalae</taxon>
        <taxon>rosids</taxon>
        <taxon>malvids</taxon>
        <taxon>Malvales</taxon>
        <taxon>Malvaceae</taxon>
        <taxon>Malvoideae</taxon>
        <taxon>Hibiscus</taxon>
    </lineage>
</organism>
<dbReference type="Gene3D" id="2.80.10.50">
    <property type="match status" value="1"/>
</dbReference>
<sequence length="447" mass="50577">MAFHLPRSIVLAPQDNTKYLSYFREGGDTDGFLKFFETQAVSPYATFDVETSCKKVLVHIRSRQSNKYWERIKKVSDTAEYWVAATAENKEDDQSKESWTLFKFIPAEGGAKTVHIVHFQSGCNLCLWEGSDPALDRCVSAKFREYDGRDNDIFKIIDCKSLLVLPKYVALKGFNNMYLGIEGNEVAYSADDLGNPDVAWATVFQMKEPCASNPLELITFGGLSRRGESSLFSLENNKFCSKTKGSSSGIWYGPNAETINKEARLTLKEPVLSVDIYDVTYHLHNSRVYDQTTFMVAKNYASNYTDEQAHTDVKITYENVTTSVWKRNFSASLRLEAKTEFNIPFVADRGVELSAEFHDETKTRKPVTDVVHKVIVPAMTKVTVNLIATRAKCDVPFSFMQSATLYDGTISISEVEGAVYAGSNYYSIHFETEHEKLMPKPKKTELW</sequence>
<dbReference type="SUPFAM" id="SSF56973">
    <property type="entry name" value="Aerolisin/ETX pore-forming domain"/>
    <property type="match status" value="1"/>
</dbReference>
<evidence type="ECO:0000313" key="4">
    <source>
        <dbReference type="EMBL" id="KAK8571625.1"/>
    </source>
</evidence>
<name>A0ABR2F3N1_9ROSI</name>
<dbReference type="PANTHER" id="PTHR39244:SF5">
    <property type="entry name" value="NATTERIN-3-LIKE"/>
    <property type="match status" value="1"/>
</dbReference>
<dbReference type="InterPro" id="IPR053237">
    <property type="entry name" value="Natterin_C"/>
</dbReference>
<dbReference type="SUPFAM" id="SSF50382">
    <property type="entry name" value="Agglutinin"/>
    <property type="match status" value="1"/>
</dbReference>
<evidence type="ECO:0000256" key="2">
    <source>
        <dbReference type="ARBA" id="ARBA00023157"/>
    </source>
</evidence>
<feature type="domain" description="Agglutinin" evidence="3">
    <location>
        <begin position="3"/>
        <end position="158"/>
    </location>
</feature>
<dbReference type="CDD" id="cd20216">
    <property type="entry name" value="PFM_HFR-2-like"/>
    <property type="match status" value="1"/>
</dbReference>